<feature type="region of interest" description="Disordered" evidence="1">
    <location>
        <begin position="313"/>
        <end position="369"/>
    </location>
</feature>
<protein>
    <submittedName>
        <fullName evidence="2">Uncharacterized protein</fullName>
    </submittedName>
</protein>
<accession>A0ABQ9K781</accession>
<dbReference type="EMBL" id="JAPWTJ010000013">
    <property type="protein sequence ID" value="KAJ8985478.1"/>
    <property type="molecule type" value="Genomic_DNA"/>
</dbReference>
<keyword evidence="3" id="KW-1185">Reference proteome</keyword>
<reference evidence="2" key="1">
    <citation type="journal article" date="2023" name="Insect Mol. Biol.">
        <title>Genome sequencing provides insights into the evolution of gene families encoding plant cell wall-degrading enzymes in longhorned beetles.</title>
        <authorList>
            <person name="Shin N.R."/>
            <person name="Okamura Y."/>
            <person name="Kirsch R."/>
            <person name="Pauchet Y."/>
        </authorList>
    </citation>
    <scope>NUCLEOTIDE SEQUENCE</scope>
    <source>
        <strain evidence="2">MMC_N1</strain>
    </source>
</reference>
<gene>
    <name evidence="2" type="ORF">NQ317_015017</name>
</gene>
<feature type="region of interest" description="Disordered" evidence="1">
    <location>
        <begin position="103"/>
        <end position="153"/>
    </location>
</feature>
<name>A0ABQ9K781_9CUCU</name>
<feature type="compositionally biased region" description="Polar residues" evidence="1">
    <location>
        <begin position="313"/>
        <end position="326"/>
    </location>
</feature>
<comment type="caution">
    <text evidence="2">The sequence shown here is derived from an EMBL/GenBank/DDBJ whole genome shotgun (WGS) entry which is preliminary data.</text>
</comment>
<organism evidence="2 3">
    <name type="scientific">Molorchus minor</name>
    <dbReference type="NCBI Taxonomy" id="1323400"/>
    <lineage>
        <taxon>Eukaryota</taxon>
        <taxon>Metazoa</taxon>
        <taxon>Ecdysozoa</taxon>
        <taxon>Arthropoda</taxon>
        <taxon>Hexapoda</taxon>
        <taxon>Insecta</taxon>
        <taxon>Pterygota</taxon>
        <taxon>Neoptera</taxon>
        <taxon>Endopterygota</taxon>
        <taxon>Coleoptera</taxon>
        <taxon>Polyphaga</taxon>
        <taxon>Cucujiformia</taxon>
        <taxon>Chrysomeloidea</taxon>
        <taxon>Cerambycidae</taxon>
        <taxon>Lamiinae</taxon>
        <taxon>Monochamini</taxon>
        <taxon>Molorchus</taxon>
    </lineage>
</organism>
<evidence type="ECO:0000256" key="1">
    <source>
        <dbReference type="SAM" id="MobiDB-lite"/>
    </source>
</evidence>
<evidence type="ECO:0000313" key="2">
    <source>
        <dbReference type="EMBL" id="KAJ8985478.1"/>
    </source>
</evidence>
<sequence>MSRGKFLIVISVLGPRDKNIILYDLVKLFGNLAVVAVGITFNTNNRACVRDGMIGLQECGPAPPRAPLSANRIRERTALAVDYYNTHVHRAWANAGLSANRSSFNDRHHHHSTPRRPQNLPPEHLCRSNSSLELLDHNSRPSNSNSPTLKREYGSHGSIDVIDRPLGVAGNNEFFKMLQDYRPVGLVGTDQRSPGPSEYLRGKVEGCGERYNSEDSGHSNVPQSPKLKSKLKKHFWANGNVPNSAAKNPRQTMDDCAVSSSSNSVIISAEAEEIARRRAFAHYDCQSLTTNLNYTVRLRRNLLAKRRNTATGASAASMLIRSSTPDGENEDDCGDGQSNDLVESCPFFQERNRRGGGEDSEFVSIAKWT</sequence>
<proteinExistence type="predicted"/>
<dbReference type="Proteomes" id="UP001162164">
    <property type="component" value="Unassembled WGS sequence"/>
</dbReference>
<evidence type="ECO:0000313" key="3">
    <source>
        <dbReference type="Proteomes" id="UP001162164"/>
    </source>
</evidence>